<protein>
    <recommendedName>
        <fullName evidence="1">Cyclic nucleotide-binding domain-containing protein</fullName>
    </recommendedName>
</protein>
<dbReference type="PROSITE" id="PS50042">
    <property type="entry name" value="CNMP_BINDING_3"/>
    <property type="match status" value="1"/>
</dbReference>
<organism evidence="2 3">
    <name type="scientific">Vibrio ishigakensis</name>
    <dbReference type="NCBI Taxonomy" id="1481914"/>
    <lineage>
        <taxon>Bacteria</taxon>
        <taxon>Pseudomonadati</taxon>
        <taxon>Pseudomonadota</taxon>
        <taxon>Gammaproteobacteria</taxon>
        <taxon>Vibrionales</taxon>
        <taxon>Vibrionaceae</taxon>
        <taxon>Vibrio</taxon>
    </lineage>
</organism>
<sequence>MEVLVLKQKLDISMELAETLFSMGSVKTIEKGNLVALEGAKPSNLIFPISGMFGAQPTLEEGQEHAFKVYGPGTIINDAYAIEPSPRHSDIRCMLESRALYVPLTKIRRLLEVSIELNHLLLASVSKKLNASSLLLFIRKEKNPTLKVSRALNFLATVDENKTVHLNYSELGALINTSRNTIAEVIDELLAKKKVTKVNGTIKLSGCLLSEN</sequence>
<dbReference type="AlphaFoldDB" id="A0A0B8PBG3"/>
<dbReference type="Pfam" id="PF00027">
    <property type="entry name" value="cNMP_binding"/>
    <property type="match status" value="1"/>
</dbReference>
<comment type="caution">
    <text evidence="2">The sequence shown here is derived from an EMBL/GenBank/DDBJ whole genome shotgun (WGS) entry which is preliminary data.</text>
</comment>
<proteinExistence type="predicted"/>
<dbReference type="SUPFAM" id="SSF51206">
    <property type="entry name" value="cAMP-binding domain-like"/>
    <property type="match status" value="1"/>
</dbReference>
<reference evidence="2 3" key="1">
    <citation type="submission" date="2015-01" db="EMBL/GenBank/DDBJ databases">
        <title>Vibrio sp. C5 JCM 19232 whole genome shotgun sequence.</title>
        <authorList>
            <person name="Sawabe T."/>
            <person name="Meirelles P."/>
            <person name="Feng G."/>
            <person name="Sayaka M."/>
            <person name="Hattori M."/>
            <person name="Ohkuma M."/>
        </authorList>
    </citation>
    <scope>NUCLEOTIDE SEQUENCE [LARGE SCALE GENOMIC DNA]</scope>
    <source>
        <strain evidence="2 3">JCM19232</strain>
    </source>
</reference>
<accession>A0A0B8PBG3</accession>
<dbReference type="EMBL" id="BBSA01000001">
    <property type="protein sequence ID" value="GAM60543.1"/>
    <property type="molecule type" value="Genomic_DNA"/>
</dbReference>
<dbReference type="Gene3D" id="2.60.120.10">
    <property type="entry name" value="Jelly Rolls"/>
    <property type="match status" value="1"/>
</dbReference>
<dbReference type="InterPro" id="IPR000595">
    <property type="entry name" value="cNMP-bd_dom"/>
</dbReference>
<reference evidence="2 3" key="2">
    <citation type="submission" date="2015-01" db="EMBL/GenBank/DDBJ databases">
        <authorList>
            <consortium name="NBRP consortium"/>
            <person name="Sawabe T."/>
            <person name="Meirelles P."/>
            <person name="Feng G."/>
            <person name="Sayaka M."/>
            <person name="Hattori M."/>
            <person name="Ohkuma M."/>
        </authorList>
    </citation>
    <scope>NUCLEOTIDE SEQUENCE [LARGE SCALE GENOMIC DNA]</scope>
    <source>
        <strain evidence="2 3">JCM19232</strain>
    </source>
</reference>
<dbReference type="InterPro" id="IPR014710">
    <property type="entry name" value="RmlC-like_jellyroll"/>
</dbReference>
<evidence type="ECO:0000259" key="1">
    <source>
        <dbReference type="PROSITE" id="PS50042"/>
    </source>
</evidence>
<evidence type="ECO:0000313" key="3">
    <source>
        <dbReference type="Proteomes" id="UP000031670"/>
    </source>
</evidence>
<gene>
    <name evidence="2" type="ORF">JCM19232_876</name>
</gene>
<dbReference type="InterPro" id="IPR018490">
    <property type="entry name" value="cNMP-bd_dom_sf"/>
</dbReference>
<dbReference type="CDD" id="cd00038">
    <property type="entry name" value="CAP_ED"/>
    <property type="match status" value="1"/>
</dbReference>
<dbReference type="Proteomes" id="UP000031670">
    <property type="component" value="Unassembled WGS sequence"/>
</dbReference>
<feature type="domain" description="Cyclic nucleotide-binding" evidence="1">
    <location>
        <begin position="1"/>
        <end position="128"/>
    </location>
</feature>
<evidence type="ECO:0000313" key="2">
    <source>
        <dbReference type="EMBL" id="GAM60543.1"/>
    </source>
</evidence>
<name>A0A0B8PBG3_9VIBR</name>